<dbReference type="PROSITE" id="PS00383">
    <property type="entry name" value="TYR_PHOSPHATASE_1"/>
    <property type="match status" value="1"/>
</dbReference>
<dbReference type="SUPFAM" id="SSF52799">
    <property type="entry name" value="(Phosphotyrosine protein) phosphatases II"/>
    <property type="match status" value="1"/>
</dbReference>
<dbReference type="InterPro" id="IPR029021">
    <property type="entry name" value="Prot-tyrosine_phosphatase-like"/>
</dbReference>
<comment type="similarity">
    <text evidence="1">Belongs to the protein-tyrosine phosphatase family.</text>
</comment>
<feature type="domain" description="Tyrosine specific protein phosphatases" evidence="2">
    <location>
        <begin position="126"/>
        <end position="189"/>
    </location>
</feature>
<dbReference type="PANTHER" id="PTHR31126">
    <property type="entry name" value="TYROSINE-PROTEIN PHOSPHATASE"/>
    <property type="match status" value="1"/>
</dbReference>
<dbReference type="AlphaFoldDB" id="A0A6M5Z2N0"/>
<dbReference type="Pfam" id="PF03162">
    <property type="entry name" value="Y_phosphatase2"/>
    <property type="match status" value="1"/>
</dbReference>
<evidence type="ECO:0000313" key="3">
    <source>
        <dbReference type="EMBL" id="QJX00499.1"/>
    </source>
</evidence>
<sequence length="207" mass="23538">MPNRRQLFQWVLGTGVVAVVLAPPGLLYRAQYIHAKRFREVDPGKLYRSGQMTAAGFRETIERYHIKTVVNLQHEEPDPLLANHWLGKGTILESELCKQLNVNYKLITPDLLPPGNTLEDEPPAVRDWLAILADKDNYPILLHCKAGLHRTGRLTAIYRMENNGWSVGEAMRELRANGYGFAMSSEGDDFVIQFIQNFKPRQKGVVK</sequence>
<dbReference type="InterPro" id="IPR004861">
    <property type="entry name" value="Siw14-like"/>
</dbReference>
<dbReference type="Gene3D" id="3.90.190.10">
    <property type="entry name" value="Protein tyrosine phosphatase superfamily"/>
    <property type="match status" value="1"/>
</dbReference>
<organism evidence="3 4">
    <name type="scientific">Frigoriglobus tundricola</name>
    <dbReference type="NCBI Taxonomy" id="2774151"/>
    <lineage>
        <taxon>Bacteria</taxon>
        <taxon>Pseudomonadati</taxon>
        <taxon>Planctomycetota</taxon>
        <taxon>Planctomycetia</taxon>
        <taxon>Gemmatales</taxon>
        <taxon>Gemmataceae</taxon>
        <taxon>Frigoriglobus</taxon>
    </lineage>
</organism>
<dbReference type="GO" id="GO:0016791">
    <property type="term" value="F:phosphatase activity"/>
    <property type="evidence" value="ECO:0007669"/>
    <property type="project" value="TreeGrafter"/>
</dbReference>
<dbReference type="Proteomes" id="UP000503447">
    <property type="component" value="Chromosome"/>
</dbReference>
<gene>
    <name evidence="3" type="ORF">FTUN_8129</name>
</gene>
<dbReference type="InterPro" id="IPR016130">
    <property type="entry name" value="Tyr_Pase_AS"/>
</dbReference>
<protein>
    <recommendedName>
        <fullName evidence="2">Tyrosine specific protein phosphatases domain-containing protein</fullName>
    </recommendedName>
</protein>
<dbReference type="InterPro" id="IPR000387">
    <property type="entry name" value="Tyr_Pase_dom"/>
</dbReference>
<dbReference type="KEGG" id="ftj:FTUN_8129"/>
<evidence type="ECO:0000313" key="4">
    <source>
        <dbReference type="Proteomes" id="UP000503447"/>
    </source>
</evidence>
<accession>A0A6M5Z2N0</accession>
<dbReference type="PANTHER" id="PTHR31126:SF72">
    <property type="entry name" value="DUAL SPECIFICITY PROTEIN PHOSPHATASE TPBA"/>
    <property type="match status" value="1"/>
</dbReference>
<evidence type="ECO:0000256" key="1">
    <source>
        <dbReference type="ARBA" id="ARBA00009580"/>
    </source>
</evidence>
<reference evidence="4" key="1">
    <citation type="submission" date="2020-05" db="EMBL/GenBank/DDBJ databases">
        <title>Frigoriglobus tundricola gen. nov., sp. nov., a psychrotolerant cellulolytic planctomycete of the family Gemmataceae with two divergent copies of 16S rRNA gene.</title>
        <authorList>
            <person name="Kulichevskaya I.S."/>
            <person name="Ivanova A.A."/>
            <person name="Naumoff D.G."/>
            <person name="Beletsky A.V."/>
            <person name="Rijpstra W.I.C."/>
            <person name="Sinninghe Damste J.S."/>
            <person name="Mardanov A.V."/>
            <person name="Ravin N.V."/>
            <person name="Dedysh S.N."/>
        </authorList>
    </citation>
    <scope>NUCLEOTIDE SEQUENCE [LARGE SCALE GENOMIC DNA]</scope>
    <source>
        <strain evidence="4">PL17</strain>
    </source>
</reference>
<proteinExistence type="inferred from homology"/>
<dbReference type="RefSeq" id="WP_171475233.1">
    <property type="nucleotide sequence ID" value="NZ_CP053452.2"/>
</dbReference>
<name>A0A6M5Z2N0_9BACT</name>
<dbReference type="EMBL" id="CP053452">
    <property type="protein sequence ID" value="QJX00499.1"/>
    <property type="molecule type" value="Genomic_DNA"/>
</dbReference>
<keyword evidence="4" id="KW-1185">Reference proteome</keyword>
<evidence type="ECO:0000259" key="2">
    <source>
        <dbReference type="PROSITE" id="PS50056"/>
    </source>
</evidence>
<dbReference type="PROSITE" id="PS50056">
    <property type="entry name" value="TYR_PHOSPHATASE_2"/>
    <property type="match status" value="1"/>
</dbReference>